<dbReference type="PRINTS" id="PR01036">
    <property type="entry name" value="TCRTETB"/>
</dbReference>
<evidence type="ECO:0000256" key="6">
    <source>
        <dbReference type="SAM" id="Phobius"/>
    </source>
</evidence>
<keyword evidence="4 6" id="KW-1133">Transmembrane helix</keyword>
<feature type="transmembrane region" description="Helical" evidence="6">
    <location>
        <begin position="143"/>
        <end position="165"/>
    </location>
</feature>
<organism evidence="8">
    <name type="scientific">freshwater metagenome</name>
    <dbReference type="NCBI Taxonomy" id="449393"/>
    <lineage>
        <taxon>unclassified sequences</taxon>
        <taxon>metagenomes</taxon>
        <taxon>ecological metagenomes</taxon>
    </lineage>
</organism>
<dbReference type="PROSITE" id="PS50850">
    <property type="entry name" value="MFS"/>
    <property type="match status" value="1"/>
</dbReference>
<feature type="transmembrane region" description="Helical" evidence="6">
    <location>
        <begin position="351"/>
        <end position="369"/>
    </location>
</feature>
<keyword evidence="5 6" id="KW-0472">Membrane</keyword>
<feature type="transmembrane region" description="Helical" evidence="6">
    <location>
        <begin position="326"/>
        <end position="344"/>
    </location>
</feature>
<feature type="transmembrane region" description="Helical" evidence="6">
    <location>
        <begin position="53"/>
        <end position="72"/>
    </location>
</feature>
<dbReference type="Gene3D" id="1.20.1720.10">
    <property type="entry name" value="Multidrug resistance protein D"/>
    <property type="match status" value="1"/>
</dbReference>
<evidence type="ECO:0000256" key="3">
    <source>
        <dbReference type="ARBA" id="ARBA00022692"/>
    </source>
</evidence>
<dbReference type="PANTHER" id="PTHR42718:SF9">
    <property type="entry name" value="MAJOR FACILITATOR SUPERFAMILY MULTIDRUG TRANSPORTER MFSC"/>
    <property type="match status" value="1"/>
</dbReference>
<feature type="transmembrane region" description="Helical" evidence="6">
    <location>
        <begin position="243"/>
        <end position="263"/>
    </location>
</feature>
<dbReference type="GO" id="GO:0016020">
    <property type="term" value="C:membrane"/>
    <property type="evidence" value="ECO:0007669"/>
    <property type="project" value="UniProtKB-SubCell"/>
</dbReference>
<feature type="transmembrane region" description="Helical" evidence="6">
    <location>
        <begin position="287"/>
        <end position="320"/>
    </location>
</feature>
<feature type="domain" description="Major facilitator superfamily (MFS) profile" evidence="7">
    <location>
        <begin position="18"/>
        <end position="530"/>
    </location>
</feature>
<keyword evidence="3 6" id="KW-0812">Transmembrane</keyword>
<feature type="transmembrane region" description="Helical" evidence="6">
    <location>
        <begin position="84"/>
        <end position="103"/>
    </location>
</feature>
<name>A0A6J7HGW7_9ZZZZ</name>
<dbReference type="InterPro" id="IPR036259">
    <property type="entry name" value="MFS_trans_sf"/>
</dbReference>
<dbReference type="PANTHER" id="PTHR42718">
    <property type="entry name" value="MAJOR FACILITATOR SUPERFAMILY MULTIDRUG TRANSPORTER MFSC"/>
    <property type="match status" value="1"/>
</dbReference>
<dbReference type="EMBL" id="CAFBMX010000001">
    <property type="protein sequence ID" value="CAB4916303.1"/>
    <property type="molecule type" value="Genomic_DNA"/>
</dbReference>
<feature type="transmembrane region" description="Helical" evidence="6">
    <location>
        <begin position="375"/>
        <end position="394"/>
    </location>
</feature>
<feature type="transmembrane region" description="Helical" evidence="6">
    <location>
        <begin position="109"/>
        <end position="131"/>
    </location>
</feature>
<keyword evidence="2" id="KW-0813">Transport</keyword>
<dbReference type="Gene3D" id="1.20.1250.20">
    <property type="entry name" value="MFS general substrate transporter like domains"/>
    <property type="match status" value="1"/>
</dbReference>
<dbReference type="InterPro" id="IPR011701">
    <property type="entry name" value="MFS"/>
</dbReference>
<dbReference type="InterPro" id="IPR020846">
    <property type="entry name" value="MFS_dom"/>
</dbReference>
<feature type="transmembrane region" description="Helical" evidence="6">
    <location>
        <begin position="203"/>
        <end position="223"/>
    </location>
</feature>
<feature type="transmembrane region" description="Helical" evidence="6">
    <location>
        <begin position="511"/>
        <end position="529"/>
    </location>
</feature>
<dbReference type="CDD" id="cd17321">
    <property type="entry name" value="MFS_MMR_MDR_like"/>
    <property type="match status" value="1"/>
</dbReference>
<sequence>MSTSAQPVAAEPSGARAVLLTLGAAQFLMALDSSVMNVSIASVAEDLGTTVSGVQTAITLYTLVMASLMITGGKLGAILGRRRAFTIGTIIYAAGSLTTGLAPNLTVLIIGWSGLEGIGAALIMPAVVALVAGNVPAERRTAAYGLIAAAGAMAVAAGPIIGGAVTTAISWRWVFFGEVAVAAGILVLAGRMQDAPPDERPRIDVVGVVLSIAGLGSLVFGMLRSSAWGWVTPKPGTPDVLGVSPTLWMVGAGLALLWTFLAWESRVETHGGEPLVRRSSLRNRRLTGGLTLFGFQFFLQAGTFFTIPLFLSVVLGFSAFETGLRLLPLSVALLIAAGGIPRVFPSASPRLVARIGLVLMTVGIGIFVAGLEPGAGAGIVALPLFLCGLGVGALSSQLGAVCVSAVDENDAPEVGGLQNTITNLGASLGTALVGSVLIAALTASLITGIEQNPKIPEQVRAQASVQLAGGVPFLSDAQLEQALTEAGASPQVTAEVVEENSDARYTGLRSALSIVLLAGILGLFFTGGLPTRPPGSDPEPQPA</sequence>
<evidence type="ECO:0000256" key="4">
    <source>
        <dbReference type="ARBA" id="ARBA00022989"/>
    </source>
</evidence>
<evidence type="ECO:0000256" key="1">
    <source>
        <dbReference type="ARBA" id="ARBA00004141"/>
    </source>
</evidence>
<evidence type="ECO:0000256" key="5">
    <source>
        <dbReference type="ARBA" id="ARBA00023136"/>
    </source>
</evidence>
<dbReference type="GO" id="GO:0022857">
    <property type="term" value="F:transmembrane transporter activity"/>
    <property type="evidence" value="ECO:0007669"/>
    <property type="project" value="InterPro"/>
</dbReference>
<evidence type="ECO:0000256" key="2">
    <source>
        <dbReference type="ARBA" id="ARBA00022448"/>
    </source>
</evidence>
<dbReference type="SUPFAM" id="SSF103473">
    <property type="entry name" value="MFS general substrate transporter"/>
    <property type="match status" value="1"/>
</dbReference>
<proteinExistence type="predicted"/>
<gene>
    <name evidence="8" type="ORF">UFOPK3674_00262</name>
</gene>
<reference evidence="8" key="1">
    <citation type="submission" date="2020-05" db="EMBL/GenBank/DDBJ databases">
        <authorList>
            <person name="Chiriac C."/>
            <person name="Salcher M."/>
            <person name="Ghai R."/>
            <person name="Kavagutti S V."/>
        </authorList>
    </citation>
    <scope>NUCLEOTIDE SEQUENCE</scope>
</reference>
<dbReference type="AlphaFoldDB" id="A0A6J7HGW7"/>
<comment type="subcellular location">
    <subcellularLocation>
        <location evidence="1">Membrane</location>
        <topology evidence="1">Multi-pass membrane protein</topology>
    </subcellularLocation>
</comment>
<feature type="transmembrane region" description="Helical" evidence="6">
    <location>
        <begin position="171"/>
        <end position="191"/>
    </location>
</feature>
<evidence type="ECO:0000313" key="8">
    <source>
        <dbReference type="EMBL" id="CAB4916303.1"/>
    </source>
</evidence>
<accession>A0A6J7HGW7</accession>
<evidence type="ECO:0000259" key="7">
    <source>
        <dbReference type="PROSITE" id="PS50850"/>
    </source>
</evidence>
<protein>
    <submittedName>
        <fullName evidence="8">Unannotated protein</fullName>
    </submittedName>
</protein>
<dbReference type="Pfam" id="PF07690">
    <property type="entry name" value="MFS_1"/>
    <property type="match status" value="1"/>
</dbReference>